<evidence type="ECO:0000313" key="2">
    <source>
        <dbReference type="Proteomes" id="UP001149165"/>
    </source>
</evidence>
<name>A0A9W9F4Z8_9EURO</name>
<organism evidence="1 2">
    <name type="scientific">Penicillium angulare</name>
    <dbReference type="NCBI Taxonomy" id="116970"/>
    <lineage>
        <taxon>Eukaryota</taxon>
        <taxon>Fungi</taxon>
        <taxon>Dikarya</taxon>
        <taxon>Ascomycota</taxon>
        <taxon>Pezizomycotina</taxon>
        <taxon>Eurotiomycetes</taxon>
        <taxon>Eurotiomycetidae</taxon>
        <taxon>Eurotiales</taxon>
        <taxon>Aspergillaceae</taxon>
        <taxon>Penicillium</taxon>
    </lineage>
</organism>
<accession>A0A9W9F4Z8</accession>
<dbReference type="AlphaFoldDB" id="A0A9W9F4Z8"/>
<gene>
    <name evidence="1" type="ORF">N7456_009495</name>
</gene>
<proteinExistence type="predicted"/>
<dbReference type="CDD" id="cd02440">
    <property type="entry name" value="AdoMet_MTases"/>
    <property type="match status" value="1"/>
</dbReference>
<comment type="caution">
    <text evidence="1">The sequence shown here is derived from an EMBL/GenBank/DDBJ whole genome shotgun (WGS) entry which is preliminary data.</text>
</comment>
<reference evidence="1" key="1">
    <citation type="submission" date="2022-11" db="EMBL/GenBank/DDBJ databases">
        <authorList>
            <person name="Petersen C."/>
        </authorList>
    </citation>
    <scope>NUCLEOTIDE SEQUENCE</scope>
    <source>
        <strain evidence="1">IBT 30069</strain>
    </source>
</reference>
<dbReference type="OrthoDB" id="417697at2759"/>
<reference evidence="1" key="2">
    <citation type="journal article" date="2023" name="IMA Fungus">
        <title>Comparative genomic study of the Penicillium genus elucidates a diverse pangenome and 15 lateral gene transfer events.</title>
        <authorList>
            <person name="Petersen C."/>
            <person name="Sorensen T."/>
            <person name="Nielsen M.R."/>
            <person name="Sondergaard T.E."/>
            <person name="Sorensen J.L."/>
            <person name="Fitzpatrick D.A."/>
            <person name="Frisvad J.C."/>
            <person name="Nielsen K.L."/>
        </authorList>
    </citation>
    <scope>NUCLEOTIDE SEQUENCE</scope>
    <source>
        <strain evidence="1">IBT 30069</strain>
    </source>
</reference>
<dbReference type="EMBL" id="JAPQKH010000006">
    <property type="protein sequence ID" value="KAJ5093634.1"/>
    <property type="molecule type" value="Genomic_DNA"/>
</dbReference>
<protein>
    <recommendedName>
        <fullName evidence="3">Methyltransferase domain-containing protein</fullName>
    </recommendedName>
</protein>
<sequence>MSDVSSHVEKYDQSSYWVAPARNFRSSARLHLQHSLTQNTVGYLLDPVIEKSLAASNETLKVADLACGNGIWLTELHSHFTKSKISAELDGFDINPTYFTGKAFLPESVSLRELDVFAKPPPTELIGIYDVVHIRAFNSLIHNSDLRPILTVASELLKPGGFIQWEENRGDRFTVESPSPEISKAACTTIVQVLQGGLQAKGIKHDWVDALGTELTNFGFQNTRMLPKDKRKQDYKGWTEDYLMVWEELAPLFPTQSEQSGPVSREMWVDLFSKGVKETEQGVVIHQGRIITAVGQKPQ</sequence>
<evidence type="ECO:0008006" key="3">
    <source>
        <dbReference type="Google" id="ProtNLM"/>
    </source>
</evidence>
<dbReference type="SUPFAM" id="SSF53335">
    <property type="entry name" value="S-adenosyl-L-methionine-dependent methyltransferases"/>
    <property type="match status" value="1"/>
</dbReference>
<dbReference type="Gene3D" id="3.40.50.150">
    <property type="entry name" value="Vaccinia Virus protein VP39"/>
    <property type="match status" value="1"/>
</dbReference>
<keyword evidence="2" id="KW-1185">Reference proteome</keyword>
<dbReference type="Proteomes" id="UP001149165">
    <property type="component" value="Unassembled WGS sequence"/>
</dbReference>
<dbReference type="InterPro" id="IPR029063">
    <property type="entry name" value="SAM-dependent_MTases_sf"/>
</dbReference>
<evidence type="ECO:0000313" key="1">
    <source>
        <dbReference type="EMBL" id="KAJ5093634.1"/>
    </source>
</evidence>